<dbReference type="AlphaFoldDB" id="A0AAD8PMX5"/>
<dbReference type="RefSeq" id="XP_060408472.1">
    <property type="nucleotide sequence ID" value="XM_060559110.1"/>
</dbReference>
<keyword evidence="3" id="KW-1185">Reference proteome</keyword>
<organism evidence="2 3">
    <name type="scientific">Colletotrichum navitas</name>
    <dbReference type="NCBI Taxonomy" id="681940"/>
    <lineage>
        <taxon>Eukaryota</taxon>
        <taxon>Fungi</taxon>
        <taxon>Dikarya</taxon>
        <taxon>Ascomycota</taxon>
        <taxon>Pezizomycotina</taxon>
        <taxon>Sordariomycetes</taxon>
        <taxon>Hypocreomycetidae</taxon>
        <taxon>Glomerellales</taxon>
        <taxon>Glomerellaceae</taxon>
        <taxon>Colletotrichum</taxon>
        <taxon>Colletotrichum graminicola species complex</taxon>
    </lineage>
</organism>
<keyword evidence="1" id="KW-0472">Membrane</keyword>
<dbReference type="Proteomes" id="UP001230504">
    <property type="component" value="Unassembled WGS sequence"/>
</dbReference>
<gene>
    <name evidence="2" type="ORF">LY79DRAFT_569976</name>
</gene>
<proteinExistence type="predicted"/>
<evidence type="ECO:0000256" key="1">
    <source>
        <dbReference type="SAM" id="Phobius"/>
    </source>
</evidence>
<sequence>MCVSHDRCGGRISVTFDSSLCPAVAVGQILFWVAFCALFLLSCCWPLALSTPGNSVVATLLDLWISAIGRIASTIFGYTP</sequence>
<accession>A0AAD8PMX5</accession>
<keyword evidence="1" id="KW-1133">Transmembrane helix</keyword>
<reference evidence="2" key="1">
    <citation type="submission" date="2021-06" db="EMBL/GenBank/DDBJ databases">
        <title>Comparative genomics, transcriptomics and evolutionary studies reveal genomic signatures of adaptation to plant cell wall in hemibiotrophic fungi.</title>
        <authorList>
            <consortium name="DOE Joint Genome Institute"/>
            <person name="Baroncelli R."/>
            <person name="Diaz J.F."/>
            <person name="Benocci T."/>
            <person name="Peng M."/>
            <person name="Battaglia E."/>
            <person name="Haridas S."/>
            <person name="Andreopoulos W."/>
            <person name="Labutti K."/>
            <person name="Pangilinan J."/>
            <person name="Floch G.L."/>
            <person name="Makela M.R."/>
            <person name="Henrissat B."/>
            <person name="Grigoriev I.V."/>
            <person name="Crouch J.A."/>
            <person name="De Vries R.P."/>
            <person name="Sukno S.A."/>
            <person name="Thon M.R."/>
        </authorList>
    </citation>
    <scope>NUCLEOTIDE SEQUENCE</scope>
    <source>
        <strain evidence="2">CBS 125086</strain>
    </source>
</reference>
<feature type="transmembrane region" description="Helical" evidence="1">
    <location>
        <begin position="29"/>
        <end position="49"/>
    </location>
</feature>
<evidence type="ECO:0000313" key="3">
    <source>
        <dbReference type="Proteomes" id="UP001230504"/>
    </source>
</evidence>
<protein>
    <submittedName>
        <fullName evidence="2">Uncharacterized protein</fullName>
    </submittedName>
</protein>
<keyword evidence="1" id="KW-0812">Transmembrane</keyword>
<name>A0AAD8PMX5_9PEZI</name>
<dbReference type="EMBL" id="JAHLJV010000106">
    <property type="protein sequence ID" value="KAK1572677.1"/>
    <property type="molecule type" value="Genomic_DNA"/>
</dbReference>
<feature type="transmembrane region" description="Helical" evidence="1">
    <location>
        <begin position="56"/>
        <end position="78"/>
    </location>
</feature>
<evidence type="ECO:0000313" key="2">
    <source>
        <dbReference type="EMBL" id="KAK1572677.1"/>
    </source>
</evidence>
<comment type="caution">
    <text evidence="2">The sequence shown here is derived from an EMBL/GenBank/DDBJ whole genome shotgun (WGS) entry which is preliminary data.</text>
</comment>
<dbReference type="GeneID" id="85443350"/>